<keyword evidence="1" id="KW-0805">Transcription regulation</keyword>
<evidence type="ECO:0000313" key="7">
    <source>
        <dbReference type="Proteomes" id="UP000680865"/>
    </source>
</evidence>
<comment type="caution">
    <text evidence="6">The sequence shown here is derived from an EMBL/GenBank/DDBJ whole genome shotgun (WGS) entry which is preliminary data.</text>
</comment>
<dbReference type="AlphaFoldDB" id="A0A919SN88"/>
<keyword evidence="3" id="KW-0804">Transcription</keyword>
<keyword evidence="2 4" id="KW-0238">DNA-binding</keyword>
<evidence type="ECO:0000256" key="1">
    <source>
        <dbReference type="ARBA" id="ARBA00023015"/>
    </source>
</evidence>
<proteinExistence type="predicted"/>
<keyword evidence="7" id="KW-1185">Reference proteome</keyword>
<evidence type="ECO:0000256" key="2">
    <source>
        <dbReference type="ARBA" id="ARBA00023125"/>
    </source>
</evidence>
<dbReference type="SUPFAM" id="SSF46689">
    <property type="entry name" value="Homeodomain-like"/>
    <property type="match status" value="1"/>
</dbReference>
<feature type="domain" description="HTH tetR-type" evidence="5">
    <location>
        <begin position="9"/>
        <end position="69"/>
    </location>
</feature>
<dbReference type="InterPro" id="IPR009057">
    <property type="entry name" value="Homeodomain-like_sf"/>
</dbReference>
<protein>
    <submittedName>
        <fullName evidence="6">TetR family transcriptional regulator</fullName>
    </submittedName>
</protein>
<dbReference type="Gene3D" id="1.10.10.60">
    <property type="entry name" value="Homeodomain-like"/>
    <property type="match status" value="1"/>
</dbReference>
<accession>A0A919SN88</accession>
<dbReference type="Pfam" id="PF00440">
    <property type="entry name" value="TetR_N"/>
    <property type="match status" value="1"/>
</dbReference>
<evidence type="ECO:0000256" key="3">
    <source>
        <dbReference type="ARBA" id="ARBA00023163"/>
    </source>
</evidence>
<dbReference type="InterPro" id="IPR050109">
    <property type="entry name" value="HTH-type_TetR-like_transc_reg"/>
</dbReference>
<dbReference type="GO" id="GO:0000976">
    <property type="term" value="F:transcription cis-regulatory region binding"/>
    <property type="evidence" value="ECO:0007669"/>
    <property type="project" value="TreeGrafter"/>
</dbReference>
<dbReference type="GO" id="GO:0003700">
    <property type="term" value="F:DNA-binding transcription factor activity"/>
    <property type="evidence" value="ECO:0007669"/>
    <property type="project" value="TreeGrafter"/>
</dbReference>
<dbReference type="PROSITE" id="PS01081">
    <property type="entry name" value="HTH_TETR_1"/>
    <property type="match status" value="1"/>
</dbReference>
<gene>
    <name evidence="6" type="ORF">Aco04nite_42290</name>
</gene>
<dbReference type="InterPro" id="IPR023772">
    <property type="entry name" value="DNA-bd_HTH_TetR-type_CS"/>
</dbReference>
<reference evidence="6" key="1">
    <citation type="submission" date="2021-03" db="EMBL/GenBank/DDBJ databases">
        <title>Whole genome shotgun sequence of Actinoplanes consettensis NBRC 14913.</title>
        <authorList>
            <person name="Komaki H."/>
            <person name="Tamura T."/>
        </authorList>
    </citation>
    <scope>NUCLEOTIDE SEQUENCE</scope>
    <source>
        <strain evidence="6">NBRC 14913</strain>
    </source>
</reference>
<dbReference type="Gene3D" id="1.10.357.10">
    <property type="entry name" value="Tetracycline Repressor, domain 2"/>
    <property type="match status" value="1"/>
</dbReference>
<dbReference type="PANTHER" id="PTHR30055:SF238">
    <property type="entry name" value="MYCOFACTOCIN BIOSYNTHESIS TRANSCRIPTIONAL REGULATOR MFTR-RELATED"/>
    <property type="match status" value="1"/>
</dbReference>
<dbReference type="Pfam" id="PF17754">
    <property type="entry name" value="TetR_C_14"/>
    <property type="match status" value="1"/>
</dbReference>
<dbReference type="InterPro" id="IPR041347">
    <property type="entry name" value="MftR_C"/>
</dbReference>
<dbReference type="InterPro" id="IPR001647">
    <property type="entry name" value="HTH_TetR"/>
</dbReference>
<dbReference type="RefSeq" id="WP_212998948.1">
    <property type="nucleotide sequence ID" value="NZ_BAAATW010000015.1"/>
</dbReference>
<dbReference type="PROSITE" id="PS50977">
    <property type="entry name" value="HTH_TETR_2"/>
    <property type="match status" value="1"/>
</dbReference>
<feature type="DNA-binding region" description="H-T-H motif" evidence="4">
    <location>
        <begin position="32"/>
        <end position="51"/>
    </location>
</feature>
<evidence type="ECO:0000259" key="5">
    <source>
        <dbReference type="PROSITE" id="PS50977"/>
    </source>
</evidence>
<dbReference type="PANTHER" id="PTHR30055">
    <property type="entry name" value="HTH-TYPE TRANSCRIPTIONAL REGULATOR RUTR"/>
    <property type="match status" value="1"/>
</dbReference>
<dbReference type="PRINTS" id="PR00455">
    <property type="entry name" value="HTHTETR"/>
</dbReference>
<dbReference type="EMBL" id="BOQP01000021">
    <property type="protein sequence ID" value="GIM74834.1"/>
    <property type="molecule type" value="Genomic_DNA"/>
</dbReference>
<name>A0A919SN88_9ACTN</name>
<organism evidence="6 7">
    <name type="scientific">Winogradskya consettensis</name>
    <dbReference type="NCBI Taxonomy" id="113560"/>
    <lineage>
        <taxon>Bacteria</taxon>
        <taxon>Bacillati</taxon>
        <taxon>Actinomycetota</taxon>
        <taxon>Actinomycetes</taxon>
        <taxon>Micromonosporales</taxon>
        <taxon>Micromonosporaceae</taxon>
        <taxon>Winogradskya</taxon>
    </lineage>
</organism>
<sequence length="192" mass="21074">MGLRERTRQAVKVDIAATAMRLFLEQGFDATTMEQIAAEAEVSRRSLFRYFESKEDIALGDIAERGVRVQEVLAGRPDSEGPWEALRAALDVLATEMEFTPEWAARITAMFHETPSLRARQVEKQLRWTGQLVPEVERRLGVPPGSAGDPRAAAIVTSALACLNAAVDAWTTGGGKRSVFELYDEAVAAIRA</sequence>
<dbReference type="Proteomes" id="UP000680865">
    <property type="component" value="Unassembled WGS sequence"/>
</dbReference>
<evidence type="ECO:0000313" key="6">
    <source>
        <dbReference type="EMBL" id="GIM74834.1"/>
    </source>
</evidence>
<evidence type="ECO:0000256" key="4">
    <source>
        <dbReference type="PROSITE-ProRule" id="PRU00335"/>
    </source>
</evidence>